<accession>A0A1H6WTA0</accession>
<evidence type="ECO:0000313" key="2">
    <source>
        <dbReference type="EMBL" id="SEJ20131.1"/>
    </source>
</evidence>
<evidence type="ECO:0000313" key="3">
    <source>
        <dbReference type="Proteomes" id="UP000199662"/>
    </source>
</evidence>
<evidence type="ECO:0000259" key="1">
    <source>
        <dbReference type="Pfam" id="PF08241"/>
    </source>
</evidence>
<dbReference type="Proteomes" id="UP000199662">
    <property type="component" value="Unassembled WGS sequence"/>
</dbReference>
<proteinExistence type="predicted"/>
<dbReference type="GO" id="GO:0032259">
    <property type="term" value="P:methylation"/>
    <property type="evidence" value="ECO:0007669"/>
    <property type="project" value="UniProtKB-KW"/>
</dbReference>
<keyword evidence="3" id="KW-1185">Reference proteome</keyword>
<sequence>MTDEVLHILQDPYTKHKLELRQGTLINQECQKEYPYKNGYYSFVSGKELNGNNKKYSRLYSKFAFIYTLANRVYFFFKFGSEFKARSEYLNELDIKDNAKVLEVSIGTGDNLLYLNHRARFYGIDISKKMLTTAVKHLLKWKIPTFLGRCEAENLPFKDNVFDVVFHIGGINYFNDKQKAIHEMIRVAKPGTKLMIVDETEKCIEKIYQCTPVSKKYFPDVSAAAAPVHLVPPEMQDISVKIVNDGLFYCITFKKPTTETIFS</sequence>
<organism evidence="2 3">
    <name type="scientific">Propionispira arboris</name>
    <dbReference type="NCBI Taxonomy" id="84035"/>
    <lineage>
        <taxon>Bacteria</taxon>
        <taxon>Bacillati</taxon>
        <taxon>Bacillota</taxon>
        <taxon>Negativicutes</taxon>
        <taxon>Selenomonadales</taxon>
        <taxon>Selenomonadaceae</taxon>
        <taxon>Propionispira</taxon>
    </lineage>
</organism>
<name>A0A1H6WTA0_9FIRM</name>
<dbReference type="Gene3D" id="3.40.50.150">
    <property type="entry name" value="Vaccinia Virus protein VP39"/>
    <property type="match status" value="1"/>
</dbReference>
<protein>
    <submittedName>
        <fullName evidence="2">Methyltransferase domain-containing protein</fullName>
    </submittedName>
</protein>
<keyword evidence="2" id="KW-0808">Transferase</keyword>
<dbReference type="PANTHER" id="PTHR43591">
    <property type="entry name" value="METHYLTRANSFERASE"/>
    <property type="match status" value="1"/>
</dbReference>
<dbReference type="GO" id="GO:0008757">
    <property type="term" value="F:S-adenosylmethionine-dependent methyltransferase activity"/>
    <property type="evidence" value="ECO:0007669"/>
    <property type="project" value="InterPro"/>
</dbReference>
<dbReference type="EMBL" id="FNZK01000004">
    <property type="protein sequence ID" value="SEJ20131.1"/>
    <property type="molecule type" value="Genomic_DNA"/>
</dbReference>
<dbReference type="CDD" id="cd02440">
    <property type="entry name" value="AdoMet_MTases"/>
    <property type="match status" value="1"/>
</dbReference>
<dbReference type="STRING" id="84035.SAMN05660742_104135"/>
<dbReference type="Pfam" id="PF08241">
    <property type="entry name" value="Methyltransf_11"/>
    <property type="match status" value="1"/>
</dbReference>
<gene>
    <name evidence="2" type="ORF">SAMN05660742_104135</name>
</gene>
<dbReference type="InterPro" id="IPR013216">
    <property type="entry name" value="Methyltransf_11"/>
</dbReference>
<dbReference type="RefSeq" id="WP_091829936.1">
    <property type="nucleotide sequence ID" value="NZ_FNZK01000004.1"/>
</dbReference>
<dbReference type="SUPFAM" id="SSF53335">
    <property type="entry name" value="S-adenosyl-L-methionine-dependent methyltransferases"/>
    <property type="match status" value="1"/>
</dbReference>
<keyword evidence="2" id="KW-0489">Methyltransferase</keyword>
<dbReference type="AlphaFoldDB" id="A0A1H6WTA0"/>
<feature type="domain" description="Methyltransferase type 11" evidence="1">
    <location>
        <begin position="102"/>
        <end position="196"/>
    </location>
</feature>
<reference evidence="2 3" key="1">
    <citation type="submission" date="2016-10" db="EMBL/GenBank/DDBJ databases">
        <authorList>
            <person name="de Groot N.N."/>
        </authorList>
    </citation>
    <scope>NUCLEOTIDE SEQUENCE [LARGE SCALE GENOMIC DNA]</scope>
    <source>
        <strain evidence="2 3">DSM 2179</strain>
    </source>
</reference>
<dbReference type="InterPro" id="IPR029063">
    <property type="entry name" value="SAM-dependent_MTases_sf"/>
</dbReference>